<dbReference type="OrthoDB" id="5273213at2759"/>
<name>A0A0D6EJZ5_SPOSA</name>
<proteinExistence type="predicted"/>
<evidence type="ECO:0000313" key="2">
    <source>
        <dbReference type="EMBL" id="CEQ40284.1"/>
    </source>
</evidence>
<feature type="non-terminal residue" evidence="2">
    <location>
        <position position="1"/>
    </location>
</feature>
<dbReference type="AlphaFoldDB" id="A0A0D6EJZ5"/>
<sequence length="384" mass="42352">MFQRVSYLPRSPASLLSTSSDSSASPHPQPLPHLGTLLFHGPVPPTTGLWYGIDFLRPDAPGLETDGKSFTRAFYSKYLEEEDLDLRLPSRAPSTEPAARPSRDGEAETTSEFYATESNFQVEVVLSNKVARRFKQLGRLREVGLEWAGVSRAWDAEDQRSGQAELEELGAQLSRLEVLNLSYSMLPTLAEAGRIASTASRCRSPGELQRQFETEAGRSSALTCLCSVQLKPLQTRPVADPVAWLRACDDPAAQQHPPFVARDPPRCPLTRQPRRAADRLQPHPYAQLFASFSARGTSPHHPHPRLQPLLFPRPPSSSFSFSGPGGAVTSTDQVAPPLAHVEPCLVLVRLDRGARRFLRDLLPGVVKPELRWKPSDGCLRSSSR</sequence>
<evidence type="ECO:0000313" key="3">
    <source>
        <dbReference type="Proteomes" id="UP000243876"/>
    </source>
</evidence>
<protein>
    <submittedName>
        <fullName evidence="2">SPOSA6832_01878-mRNA-1:cds</fullName>
    </submittedName>
</protein>
<dbReference type="EMBL" id="CENE01000006">
    <property type="protein sequence ID" value="CEQ40284.1"/>
    <property type="molecule type" value="Genomic_DNA"/>
</dbReference>
<keyword evidence="3" id="KW-1185">Reference proteome</keyword>
<organism evidence="2 3">
    <name type="scientific">Sporidiobolus salmonicolor</name>
    <name type="common">Yeast-like fungus</name>
    <name type="synonym">Sporobolomyces salmonicolor</name>
    <dbReference type="NCBI Taxonomy" id="5005"/>
    <lineage>
        <taxon>Eukaryota</taxon>
        <taxon>Fungi</taxon>
        <taxon>Dikarya</taxon>
        <taxon>Basidiomycota</taxon>
        <taxon>Pucciniomycotina</taxon>
        <taxon>Microbotryomycetes</taxon>
        <taxon>Sporidiobolales</taxon>
        <taxon>Sporidiobolaceae</taxon>
        <taxon>Sporobolomyces</taxon>
    </lineage>
</organism>
<feature type="compositionally biased region" description="Low complexity" evidence="1">
    <location>
        <begin position="11"/>
        <end position="26"/>
    </location>
</feature>
<feature type="region of interest" description="Disordered" evidence="1">
    <location>
        <begin position="1"/>
        <end position="29"/>
    </location>
</feature>
<evidence type="ECO:0000256" key="1">
    <source>
        <dbReference type="SAM" id="MobiDB-lite"/>
    </source>
</evidence>
<reference evidence="3" key="1">
    <citation type="submission" date="2015-02" db="EMBL/GenBank/DDBJ databases">
        <authorList>
            <person name="Gon?alves P."/>
        </authorList>
    </citation>
    <scope>NUCLEOTIDE SEQUENCE [LARGE SCALE GENOMIC DNA]</scope>
</reference>
<accession>A0A0D6EJZ5</accession>
<dbReference type="Proteomes" id="UP000243876">
    <property type="component" value="Unassembled WGS sequence"/>
</dbReference>
<feature type="region of interest" description="Disordered" evidence="1">
    <location>
        <begin position="86"/>
        <end position="110"/>
    </location>
</feature>
<gene>
    <name evidence="2" type="primary">SPOSA6832_01878</name>
</gene>